<dbReference type="CDD" id="cd00169">
    <property type="entry name" value="Chemokine"/>
    <property type="match status" value="1"/>
</dbReference>
<keyword evidence="1" id="KW-0202">Cytokine</keyword>
<reference evidence="3" key="1">
    <citation type="submission" date="2025-08" db="UniProtKB">
        <authorList>
            <consortium name="Ensembl"/>
        </authorList>
    </citation>
    <scope>IDENTIFICATION</scope>
</reference>
<dbReference type="Ensembl" id="ENSNBRT00000006031.1">
    <property type="protein sequence ID" value="ENSNBRP00000005850.1"/>
    <property type="gene ID" value="ENSNBRG00000004622.1"/>
</dbReference>
<feature type="domain" description="Chemokine interleukin-8-like" evidence="2">
    <location>
        <begin position="33"/>
        <end position="87"/>
    </location>
</feature>
<dbReference type="GO" id="GO:0008009">
    <property type="term" value="F:chemokine activity"/>
    <property type="evidence" value="ECO:0007669"/>
    <property type="project" value="InterPro"/>
</dbReference>
<dbReference type="GeneTree" id="ENSGT01150000287013"/>
<dbReference type="InterPro" id="IPR001811">
    <property type="entry name" value="Chemokine_IL8-like_dom"/>
</dbReference>
<dbReference type="InterPro" id="IPR036048">
    <property type="entry name" value="Interleukin_8-like_sf"/>
</dbReference>
<dbReference type="Pfam" id="PF00048">
    <property type="entry name" value="IL8"/>
    <property type="match status" value="1"/>
</dbReference>
<protein>
    <recommendedName>
        <fullName evidence="2">Chemokine interleukin-8-like domain-containing protein</fullName>
    </recommendedName>
</protein>
<evidence type="ECO:0000313" key="4">
    <source>
        <dbReference type="Proteomes" id="UP000261580"/>
    </source>
</evidence>
<organism evidence="3 4">
    <name type="scientific">Neolamprologus brichardi</name>
    <name type="common">Fairy cichlid</name>
    <name type="synonym">Lamprologus brichardi</name>
    <dbReference type="NCBI Taxonomy" id="32507"/>
    <lineage>
        <taxon>Eukaryota</taxon>
        <taxon>Metazoa</taxon>
        <taxon>Chordata</taxon>
        <taxon>Craniata</taxon>
        <taxon>Vertebrata</taxon>
        <taxon>Euteleostomi</taxon>
        <taxon>Actinopterygii</taxon>
        <taxon>Neopterygii</taxon>
        <taxon>Teleostei</taxon>
        <taxon>Neoteleostei</taxon>
        <taxon>Acanthomorphata</taxon>
        <taxon>Ovalentaria</taxon>
        <taxon>Cichlomorphae</taxon>
        <taxon>Cichliformes</taxon>
        <taxon>Cichlidae</taxon>
        <taxon>African cichlids</taxon>
        <taxon>Pseudocrenilabrinae</taxon>
        <taxon>Lamprologini</taxon>
        <taxon>Neolamprologus</taxon>
    </lineage>
</organism>
<proteinExistence type="predicted"/>
<dbReference type="Proteomes" id="UP000261580">
    <property type="component" value="Unassembled WGS sequence"/>
</dbReference>
<accession>A0A3Q4GAA7</accession>
<dbReference type="Gene3D" id="2.40.50.40">
    <property type="match status" value="1"/>
</dbReference>
<evidence type="ECO:0000259" key="2">
    <source>
        <dbReference type="Pfam" id="PF00048"/>
    </source>
</evidence>
<reference evidence="3" key="2">
    <citation type="submission" date="2025-09" db="UniProtKB">
        <authorList>
            <consortium name="Ensembl"/>
        </authorList>
    </citation>
    <scope>IDENTIFICATION</scope>
</reference>
<evidence type="ECO:0000256" key="1">
    <source>
        <dbReference type="ARBA" id="ARBA00022514"/>
    </source>
</evidence>
<dbReference type="AlphaFoldDB" id="A0A3Q4GAA7"/>
<keyword evidence="4" id="KW-1185">Reference proteome</keyword>
<dbReference type="SUPFAM" id="SSF54117">
    <property type="entry name" value="Interleukin 8-like chemokines"/>
    <property type="match status" value="1"/>
</dbReference>
<dbReference type="GO" id="GO:0006955">
    <property type="term" value="P:immune response"/>
    <property type="evidence" value="ECO:0007669"/>
    <property type="project" value="InterPro"/>
</dbReference>
<dbReference type="GO" id="GO:0005615">
    <property type="term" value="C:extracellular space"/>
    <property type="evidence" value="ECO:0007669"/>
    <property type="project" value="UniProtKB-KW"/>
</dbReference>
<name>A0A3Q4GAA7_NEOBR</name>
<sequence>IVSFRRLMLLFCYHLKHSSIKFCPAHPGKGRPCCVDVTNMDMSAEVVGETYRQQAARPPCVKAIIFNTGNGGQLCADPNAHNLMVYCNDGPEAERWN</sequence>
<evidence type="ECO:0000313" key="3">
    <source>
        <dbReference type="Ensembl" id="ENSNBRP00000005850.1"/>
    </source>
</evidence>